<gene>
    <name evidence="8" type="primary">atpC</name>
    <name evidence="11" type="ORF">UT18_C0002G0056</name>
</gene>
<evidence type="ECO:0000313" key="11">
    <source>
        <dbReference type="EMBL" id="KKQ95279.1"/>
    </source>
</evidence>
<dbReference type="SUPFAM" id="SSF46604">
    <property type="entry name" value="Epsilon subunit of F1F0-ATP synthase C-terminal domain"/>
    <property type="match status" value="1"/>
</dbReference>
<comment type="subcellular location">
    <subcellularLocation>
        <location evidence="1 8">Cell membrane</location>
        <topology evidence="1 8">Peripheral membrane protein</topology>
    </subcellularLocation>
</comment>
<dbReference type="GO" id="GO:0046933">
    <property type="term" value="F:proton-transporting ATP synthase activity, rotational mechanism"/>
    <property type="evidence" value="ECO:0007669"/>
    <property type="project" value="UniProtKB-UniRule"/>
</dbReference>
<dbReference type="CDD" id="cd12152">
    <property type="entry name" value="F1-ATPase_delta"/>
    <property type="match status" value="1"/>
</dbReference>
<organism evidence="11 12">
    <name type="scientific">candidate division CPR2 bacterium GW2011_GWC2_39_10</name>
    <dbReference type="NCBI Taxonomy" id="1618345"/>
    <lineage>
        <taxon>Bacteria</taxon>
        <taxon>Bacteria division CPR2</taxon>
    </lineage>
</organism>
<keyword evidence="5 8" id="KW-0472">Membrane</keyword>
<dbReference type="InterPro" id="IPR036794">
    <property type="entry name" value="ATP_F1_dsu/esu_C_sf"/>
</dbReference>
<comment type="caution">
    <text evidence="11">The sequence shown here is derived from an EMBL/GenBank/DDBJ whole genome shotgun (WGS) entry which is preliminary data.</text>
</comment>
<comment type="subunit">
    <text evidence="8 9">F-type ATPases have 2 components, CF(1) - the catalytic core - and CF(0) - the membrane proton channel. CF(1) has five subunits: alpha(3), beta(3), gamma(1), delta(1), epsilon(1). CF(0) has three main subunits: a, b and c.</text>
</comment>
<evidence type="ECO:0000256" key="2">
    <source>
        <dbReference type="ARBA" id="ARBA00005712"/>
    </source>
</evidence>
<dbReference type="Gene3D" id="2.60.15.10">
    <property type="entry name" value="F0F1 ATP synthase delta/epsilon subunit, N-terminal"/>
    <property type="match status" value="1"/>
</dbReference>
<evidence type="ECO:0000259" key="10">
    <source>
        <dbReference type="Pfam" id="PF02823"/>
    </source>
</evidence>
<dbReference type="InterPro" id="IPR020546">
    <property type="entry name" value="ATP_synth_F1_dsu/esu_N"/>
</dbReference>
<dbReference type="Proteomes" id="UP000034207">
    <property type="component" value="Unassembled WGS sequence"/>
</dbReference>
<protein>
    <recommendedName>
        <fullName evidence="8">ATP synthase epsilon chain</fullName>
    </recommendedName>
    <alternativeName>
        <fullName evidence="8">ATP synthase F1 sector epsilon subunit</fullName>
    </alternativeName>
    <alternativeName>
        <fullName evidence="8">F-ATPase epsilon subunit</fullName>
    </alternativeName>
</protein>
<dbReference type="InterPro" id="IPR001469">
    <property type="entry name" value="ATP_synth_F1_dsu/esu"/>
</dbReference>
<dbReference type="InterPro" id="IPR036771">
    <property type="entry name" value="ATPsynth_dsu/esu_N"/>
</dbReference>
<evidence type="ECO:0000313" key="12">
    <source>
        <dbReference type="Proteomes" id="UP000034207"/>
    </source>
</evidence>
<sequence>MKKFKIQVTTPERVIFEEEVEEIILPTASGEITVLAGHVPLIGEIIPGEMIVKNGKEEKITLLLGGFVHVEEGGKVIVLADGAEHLHEISEKEAAEARKRAERLMMAAEDDAEGFAKAEAELARSLARLKLVRKHRSHKNIRID</sequence>
<reference evidence="11 12" key="1">
    <citation type="journal article" date="2015" name="Nature">
        <title>rRNA introns, odd ribosomes, and small enigmatic genomes across a large radiation of phyla.</title>
        <authorList>
            <person name="Brown C.T."/>
            <person name="Hug L.A."/>
            <person name="Thomas B.C."/>
            <person name="Sharon I."/>
            <person name="Castelle C.J."/>
            <person name="Singh A."/>
            <person name="Wilkins M.J."/>
            <person name="Williams K.H."/>
            <person name="Banfield J.F."/>
        </authorList>
    </citation>
    <scope>NUCLEOTIDE SEQUENCE [LARGE SCALE GENOMIC DNA]</scope>
</reference>
<evidence type="ECO:0000256" key="5">
    <source>
        <dbReference type="ARBA" id="ARBA00023136"/>
    </source>
</evidence>
<dbReference type="PANTHER" id="PTHR13822:SF10">
    <property type="entry name" value="ATP SYNTHASE EPSILON CHAIN, CHLOROPLASTIC"/>
    <property type="match status" value="1"/>
</dbReference>
<dbReference type="PANTHER" id="PTHR13822">
    <property type="entry name" value="ATP SYNTHASE DELTA/EPSILON CHAIN"/>
    <property type="match status" value="1"/>
</dbReference>
<evidence type="ECO:0000256" key="3">
    <source>
        <dbReference type="ARBA" id="ARBA00022448"/>
    </source>
</evidence>
<keyword evidence="8" id="KW-0375">Hydrogen ion transport</keyword>
<dbReference type="AlphaFoldDB" id="A0A0G0PAY1"/>
<dbReference type="GO" id="GO:0045259">
    <property type="term" value="C:proton-transporting ATP synthase complex"/>
    <property type="evidence" value="ECO:0007669"/>
    <property type="project" value="UniProtKB-KW"/>
</dbReference>
<dbReference type="EMBL" id="LBVV01000002">
    <property type="protein sequence ID" value="KKQ95279.1"/>
    <property type="molecule type" value="Genomic_DNA"/>
</dbReference>
<evidence type="ECO:0000256" key="6">
    <source>
        <dbReference type="ARBA" id="ARBA00023196"/>
    </source>
</evidence>
<keyword evidence="3 8" id="KW-0813">Transport</keyword>
<evidence type="ECO:0000256" key="1">
    <source>
        <dbReference type="ARBA" id="ARBA00004202"/>
    </source>
</evidence>
<accession>A0A0G0PAY1</accession>
<evidence type="ECO:0000256" key="8">
    <source>
        <dbReference type="HAMAP-Rule" id="MF_00530"/>
    </source>
</evidence>
<name>A0A0G0PAY1_UNCC2</name>
<dbReference type="Pfam" id="PF02823">
    <property type="entry name" value="ATP-synt_DE_N"/>
    <property type="match status" value="1"/>
</dbReference>
<feature type="domain" description="ATP synthase F1 complex delta/epsilon subunit N-terminal" evidence="10">
    <location>
        <begin position="4"/>
        <end position="83"/>
    </location>
</feature>
<proteinExistence type="inferred from homology"/>
<comment type="similarity">
    <text evidence="2 8 9">Belongs to the ATPase epsilon chain family.</text>
</comment>
<evidence type="ECO:0000256" key="4">
    <source>
        <dbReference type="ARBA" id="ARBA00023065"/>
    </source>
</evidence>
<keyword evidence="6 8" id="KW-0139">CF(1)</keyword>
<keyword evidence="7 8" id="KW-0066">ATP synthesis</keyword>
<evidence type="ECO:0000256" key="9">
    <source>
        <dbReference type="RuleBase" id="RU003656"/>
    </source>
</evidence>
<dbReference type="HAMAP" id="MF_00530">
    <property type="entry name" value="ATP_synth_epsil_bac"/>
    <property type="match status" value="1"/>
</dbReference>
<dbReference type="GO" id="GO:0005886">
    <property type="term" value="C:plasma membrane"/>
    <property type="evidence" value="ECO:0007669"/>
    <property type="project" value="UniProtKB-SubCell"/>
</dbReference>
<keyword evidence="8" id="KW-1003">Cell membrane</keyword>
<dbReference type="STRING" id="1618345.UT18_C0002G0056"/>
<dbReference type="GO" id="GO:0005524">
    <property type="term" value="F:ATP binding"/>
    <property type="evidence" value="ECO:0007669"/>
    <property type="project" value="UniProtKB-UniRule"/>
</dbReference>
<keyword evidence="4 8" id="KW-0406">Ion transport</keyword>
<evidence type="ECO:0000256" key="7">
    <source>
        <dbReference type="ARBA" id="ARBA00023310"/>
    </source>
</evidence>
<comment type="function">
    <text evidence="8">Produces ATP from ADP in the presence of a proton gradient across the membrane.</text>
</comment>
<dbReference type="NCBIfam" id="TIGR01216">
    <property type="entry name" value="ATP_synt_epsi"/>
    <property type="match status" value="1"/>
</dbReference>
<dbReference type="SUPFAM" id="SSF51344">
    <property type="entry name" value="Epsilon subunit of F1F0-ATP synthase N-terminal domain"/>
    <property type="match status" value="1"/>
</dbReference>